<name>A0AAD4NGK0_9BILA</name>
<dbReference type="PROSITE" id="PS01031">
    <property type="entry name" value="SHSP"/>
    <property type="match status" value="1"/>
</dbReference>
<feature type="region of interest" description="Disordered" evidence="4">
    <location>
        <begin position="166"/>
        <end position="192"/>
    </location>
</feature>
<dbReference type="InterPro" id="IPR002068">
    <property type="entry name" value="A-crystallin/Hsp20_dom"/>
</dbReference>
<organism evidence="6 7">
    <name type="scientific">Ditylenchus destructor</name>
    <dbReference type="NCBI Taxonomy" id="166010"/>
    <lineage>
        <taxon>Eukaryota</taxon>
        <taxon>Metazoa</taxon>
        <taxon>Ecdysozoa</taxon>
        <taxon>Nematoda</taxon>
        <taxon>Chromadorea</taxon>
        <taxon>Rhabditida</taxon>
        <taxon>Tylenchina</taxon>
        <taxon>Tylenchomorpha</taxon>
        <taxon>Sphaerularioidea</taxon>
        <taxon>Anguinidae</taxon>
        <taxon>Anguininae</taxon>
        <taxon>Ditylenchus</taxon>
    </lineage>
</organism>
<dbReference type="GO" id="GO:0005737">
    <property type="term" value="C:cytoplasm"/>
    <property type="evidence" value="ECO:0007669"/>
    <property type="project" value="TreeGrafter"/>
</dbReference>
<evidence type="ECO:0000256" key="3">
    <source>
        <dbReference type="RuleBase" id="RU003616"/>
    </source>
</evidence>
<accession>A0AAD4NGK0</accession>
<reference evidence="6" key="1">
    <citation type="submission" date="2022-01" db="EMBL/GenBank/DDBJ databases">
        <title>Genome Sequence Resource for Two Populations of Ditylenchus destructor, the Migratory Endoparasitic Phytonematode.</title>
        <authorList>
            <person name="Zhang H."/>
            <person name="Lin R."/>
            <person name="Xie B."/>
        </authorList>
    </citation>
    <scope>NUCLEOTIDE SEQUENCE</scope>
    <source>
        <strain evidence="6">BazhouSP</strain>
    </source>
</reference>
<evidence type="ECO:0000256" key="4">
    <source>
        <dbReference type="SAM" id="MobiDB-lite"/>
    </source>
</evidence>
<dbReference type="Pfam" id="PF00011">
    <property type="entry name" value="HSP20"/>
    <property type="match status" value="1"/>
</dbReference>
<dbReference type="InterPro" id="IPR008978">
    <property type="entry name" value="HSP20-like_chaperone"/>
</dbReference>
<dbReference type="InterPro" id="IPR001436">
    <property type="entry name" value="Alpha-crystallin/sHSP_animal"/>
</dbReference>
<gene>
    <name evidence="6" type="ORF">DdX_03400</name>
</gene>
<dbReference type="GO" id="GO:0009408">
    <property type="term" value="P:response to heat"/>
    <property type="evidence" value="ECO:0007669"/>
    <property type="project" value="TreeGrafter"/>
</dbReference>
<proteinExistence type="inferred from homology"/>
<feature type="compositionally biased region" description="Low complexity" evidence="4">
    <location>
        <begin position="168"/>
        <end position="192"/>
    </location>
</feature>
<dbReference type="PANTHER" id="PTHR45640">
    <property type="entry name" value="HEAT SHOCK PROTEIN HSP-12.2-RELATED"/>
    <property type="match status" value="1"/>
</dbReference>
<dbReference type="GO" id="GO:0005634">
    <property type="term" value="C:nucleus"/>
    <property type="evidence" value="ECO:0007669"/>
    <property type="project" value="TreeGrafter"/>
</dbReference>
<evidence type="ECO:0000256" key="2">
    <source>
        <dbReference type="PROSITE-ProRule" id="PRU00285"/>
    </source>
</evidence>
<keyword evidence="1" id="KW-0346">Stress response</keyword>
<evidence type="ECO:0000313" key="7">
    <source>
        <dbReference type="Proteomes" id="UP001201812"/>
    </source>
</evidence>
<dbReference type="Proteomes" id="UP001201812">
    <property type="component" value="Unassembled WGS sequence"/>
</dbReference>
<dbReference type="PANTHER" id="PTHR45640:SF13">
    <property type="entry name" value="HEAT SHOCK PROTEIN 22-RELATED"/>
    <property type="match status" value="1"/>
</dbReference>
<keyword evidence="7" id="KW-1185">Reference proteome</keyword>
<dbReference type="PRINTS" id="PR00299">
    <property type="entry name" value="ACRYSTALLIN"/>
</dbReference>
<dbReference type="CDD" id="cd06526">
    <property type="entry name" value="metazoan_ACD"/>
    <property type="match status" value="1"/>
</dbReference>
<evidence type="ECO:0000256" key="1">
    <source>
        <dbReference type="ARBA" id="ARBA00023016"/>
    </source>
</evidence>
<comment type="similarity">
    <text evidence="2 3">Belongs to the small heat shock protein (HSP20) family.</text>
</comment>
<dbReference type="Gene3D" id="2.60.40.790">
    <property type="match status" value="1"/>
</dbReference>
<evidence type="ECO:0000259" key="5">
    <source>
        <dbReference type="PROSITE" id="PS01031"/>
    </source>
</evidence>
<comment type="caution">
    <text evidence="6">The sequence shown here is derived from an EMBL/GenBank/DDBJ whole genome shotgun (WGS) entry which is preliminary data.</text>
</comment>
<evidence type="ECO:0000313" key="6">
    <source>
        <dbReference type="EMBL" id="KAI1726673.1"/>
    </source>
</evidence>
<dbReference type="GO" id="GO:0042026">
    <property type="term" value="P:protein refolding"/>
    <property type="evidence" value="ECO:0007669"/>
    <property type="project" value="TreeGrafter"/>
</dbReference>
<dbReference type="AlphaFoldDB" id="A0AAD4NGK0"/>
<feature type="domain" description="SHSP" evidence="5">
    <location>
        <begin position="59"/>
        <end position="167"/>
    </location>
</feature>
<sequence>MSSYNHSSSYNRTYERQVIEEGIPTSIHRMHTSSPIHAIKSTLSGFPTGASSSFVQPHNYHFGTATSGSFHTSDDSFSAVLDVSAFAPEELKVSVVGNQIVIEGKHPEKTDDLGSIERHFIRKFVLPRNVPAEAVSSNLAEGRLTISGEAPKHKENSPARTIPIKIVNQPANPGAAANGQPAANPQQNGSQQ</sequence>
<dbReference type="SUPFAM" id="SSF49764">
    <property type="entry name" value="HSP20-like chaperones"/>
    <property type="match status" value="1"/>
</dbReference>
<protein>
    <submittedName>
        <fullName evidence="6">Hsp20/alpha crystallin family domain-containing protein</fullName>
    </submittedName>
</protein>
<dbReference type="GO" id="GO:0051082">
    <property type="term" value="F:unfolded protein binding"/>
    <property type="evidence" value="ECO:0007669"/>
    <property type="project" value="TreeGrafter"/>
</dbReference>
<dbReference type="EMBL" id="JAKKPZ010000002">
    <property type="protein sequence ID" value="KAI1726673.1"/>
    <property type="molecule type" value="Genomic_DNA"/>
</dbReference>